<feature type="transmembrane region" description="Helical" evidence="2">
    <location>
        <begin position="158"/>
        <end position="179"/>
    </location>
</feature>
<keyword evidence="2" id="KW-0812">Transmembrane</keyword>
<gene>
    <name evidence="3" type="ORF">FM110_00915</name>
</gene>
<keyword evidence="4" id="KW-1185">Reference proteome</keyword>
<sequence length="320" mass="32524">MARSSTDRPRPIGYGSRRLQWLTVVVGFLFFLTLLAEGTILVLRAKDSALTMPAAAAQGGAAPLWIAVATAAAVLLGGGSMLLGAACVGRYRFLAKVAGLLLFCGAGLRLAWPLLLDLFTREGTLASGKILGTPVLGTTTDGTAVPGALIPATMVDDLPLFAVAAAALLTFLGLVGLVITRPRRLNPDWGNERAVSEVFDDEPRTARLSDDRRHAPAPLADTGAAGGGSAAGGAGGAAGAAASGADPAGAPSTEEPSTMRITVDESPRTPVVAHSEDPRTAPMIPLDDEYPDAGASDGEVSDADSGSRRVDGDALGSRGF</sequence>
<feature type="compositionally biased region" description="Gly residues" evidence="1">
    <location>
        <begin position="224"/>
        <end position="238"/>
    </location>
</feature>
<reference evidence="3 4" key="1">
    <citation type="submission" date="2017-02" db="EMBL/GenBank/DDBJ databases">
        <authorList>
            <person name="Peterson S.W."/>
        </authorList>
    </citation>
    <scope>NUCLEOTIDE SEQUENCE [LARGE SCALE GENOMIC DNA]</scope>
    <source>
        <strain evidence="3 4">CIP104813</strain>
    </source>
</reference>
<organism evidence="3 4">
    <name type="scientific">Brachybacterium nesterenkovii</name>
    <dbReference type="NCBI Taxonomy" id="47847"/>
    <lineage>
        <taxon>Bacteria</taxon>
        <taxon>Bacillati</taxon>
        <taxon>Actinomycetota</taxon>
        <taxon>Actinomycetes</taxon>
        <taxon>Micrococcales</taxon>
        <taxon>Dermabacteraceae</taxon>
        <taxon>Brachybacterium</taxon>
    </lineage>
</organism>
<feature type="compositionally biased region" description="Basic and acidic residues" evidence="1">
    <location>
        <begin position="196"/>
        <end position="214"/>
    </location>
</feature>
<dbReference type="AlphaFoldDB" id="A0A1X6WT29"/>
<feature type="compositionally biased region" description="Low complexity" evidence="1">
    <location>
        <begin position="239"/>
        <end position="253"/>
    </location>
</feature>
<keyword evidence="2" id="KW-1133">Transmembrane helix</keyword>
<dbReference type="RefSeq" id="WP_087101793.1">
    <property type="nucleotide sequence ID" value="NZ_FWFG01000011.1"/>
</dbReference>
<evidence type="ECO:0000256" key="2">
    <source>
        <dbReference type="SAM" id="Phobius"/>
    </source>
</evidence>
<evidence type="ECO:0000313" key="4">
    <source>
        <dbReference type="Proteomes" id="UP000195981"/>
    </source>
</evidence>
<feature type="transmembrane region" description="Helical" evidence="2">
    <location>
        <begin position="63"/>
        <end position="86"/>
    </location>
</feature>
<feature type="transmembrane region" description="Helical" evidence="2">
    <location>
        <begin position="21"/>
        <end position="43"/>
    </location>
</feature>
<dbReference type="EMBL" id="FWFG01000011">
    <property type="protein sequence ID" value="SLM88038.1"/>
    <property type="molecule type" value="Genomic_DNA"/>
</dbReference>
<evidence type="ECO:0000313" key="3">
    <source>
        <dbReference type="EMBL" id="SLM88038.1"/>
    </source>
</evidence>
<accession>A0A1X6WT29</accession>
<feature type="region of interest" description="Disordered" evidence="1">
    <location>
        <begin position="196"/>
        <end position="320"/>
    </location>
</feature>
<keyword evidence="2" id="KW-0472">Membrane</keyword>
<feature type="transmembrane region" description="Helical" evidence="2">
    <location>
        <begin position="93"/>
        <end position="112"/>
    </location>
</feature>
<dbReference type="Proteomes" id="UP000195981">
    <property type="component" value="Unassembled WGS sequence"/>
</dbReference>
<evidence type="ECO:0000256" key="1">
    <source>
        <dbReference type="SAM" id="MobiDB-lite"/>
    </source>
</evidence>
<proteinExistence type="predicted"/>
<name>A0A1X6WT29_9MICO</name>
<protein>
    <submittedName>
        <fullName evidence="3">Uncharacterized protein</fullName>
    </submittedName>
</protein>